<evidence type="ECO:0000313" key="2">
    <source>
        <dbReference type="RefSeq" id="XP_033768439.1"/>
    </source>
</evidence>
<sequence>MLALRKTMRHQNVSCNEPGHCFGRVKKARSTLIVINSNTMERLPLTRNGSGQQPNKLRDPEKGRTQTQAERKTRKIKQGKKERKRKRTGAGATAERGTILVFPFSYFYFLLSHGHVTAQQRRGPEPLRVYHRETSLLLSPRRRWSRPQRDARSEALYPAELEIV</sequence>
<reference evidence="2" key="3">
    <citation type="submission" date="2025-07" db="EMBL/GenBank/DDBJ databases">
        <authorList>
            <consortium name="NCBI Genome Project"/>
        </authorList>
    </citation>
    <scope>NUCLEOTIDE SEQUENCE</scope>
    <source>
        <strain evidence="2">CBS432</strain>
    </source>
</reference>
<name>A0A8B8UXE0_SACPA</name>
<feature type="region of interest" description="Disordered" evidence="1">
    <location>
        <begin position="42"/>
        <end position="92"/>
    </location>
</feature>
<dbReference type="VEuPathDB" id="FungiDB:SPAR_M02520"/>
<reference evidence="2" key="1">
    <citation type="journal article" date="2017" name="Nat. Genet.">
        <title>Contrasting evolutionary genome dynamics between domesticated and wild yeasts.</title>
        <authorList>
            <person name="Yue J.X."/>
            <person name="Li J."/>
            <person name="Aigrain L."/>
            <person name="Hallin J."/>
            <person name="Persson K."/>
            <person name="Oliver K."/>
            <person name="Bergstrom A."/>
            <person name="Coupland P."/>
            <person name="Warringer J."/>
            <person name="Lagomarsino M.C."/>
            <person name="Fischer G."/>
            <person name="Durbin R."/>
            <person name="Liti G."/>
        </authorList>
    </citation>
    <scope>NUCLEOTIDE SEQUENCE</scope>
    <source>
        <strain evidence="2">CBS432</strain>
    </source>
</reference>
<accession>A0A8B8UXE0</accession>
<feature type="compositionally biased region" description="Basic residues" evidence="1">
    <location>
        <begin position="72"/>
        <end position="88"/>
    </location>
</feature>
<proteinExistence type="predicted"/>
<protein>
    <submittedName>
        <fullName evidence="2">Uncharacterized protein</fullName>
    </submittedName>
</protein>
<dbReference type="OrthoDB" id="10317659at2759"/>
<organism evidence="2">
    <name type="scientific">Saccharomyces paradoxus</name>
    <name type="common">Yeast</name>
    <name type="synonym">Saccharomyces douglasii</name>
    <dbReference type="NCBI Taxonomy" id="27291"/>
    <lineage>
        <taxon>Eukaryota</taxon>
        <taxon>Fungi</taxon>
        <taxon>Dikarya</taxon>
        <taxon>Ascomycota</taxon>
        <taxon>Saccharomycotina</taxon>
        <taxon>Saccharomycetes</taxon>
        <taxon>Saccharomycetales</taxon>
        <taxon>Saccharomycetaceae</taxon>
        <taxon>Saccharomyces</taxon>
    </lineage>
</organism>
<dbReference type="RefSeq" id="XP_033768439.1">
    <property type="nucleotide sequence ID" value="XM_033912548.1"/>
</dbReference>
<dbReference type="AlphaFoldDB" id="A0A8B8UXE0"/>
<reference evidence="2" key="2">
    <citation type="submission" date="2020-01" db="EMBL/GenBank/DDBJ databases">
        <title>Population-level Yeast Reference Genomes.</title>
        <authorList>
            <person name="Yue J.-X."/>
        </authorList>
    </citation>
    <scope>NUCLEOTIDE SEQUENCE</scope>
    <source>
        <strain evidence="2">CBS432</strain>
    </source>
</reference>
<dbReference type="GeneID" id="54632829"/>
<gene>
    <name evidence="2" type="ORF">SPAR_M02520</name>
</gene>
<reference evidence="2" key="4">
    <citation type="submission" date="2025-08" db="UniProtKB">
        <authorList>
            <consortium name="RefSeq"/>
        </authorList>
    </citation>
    <scope>IDENTIFICATION</scope>
    <source>
        <strain evidence="2">CBS432</strain>
    </source>
</reference>
<dbReference type="KEGG" id="spao:SPAR_M02520"/>
<evidence type="ECO:0000256" key="1">
    <source>
        <dbReference type="SAM" id="MobiDB-lite"/>
    </source>
</evidence>